<organism evidence="2 3">
    <name type="scientific">Ditylenchus dipsaci</name>
    <dbReference type="NCBI Taxonomy" id="166011"/>
    <lineage>
        <taxon>Eukaryota</taxon>
        <taxon>Metazoa</taxon>
        <taxon>Ecdysozoa</taxon>
        <taxon>Nematoda</taxon>
        <taxon>Chromadorea</taxon>
        <taxon>Rhabditida</taxon>
        <taxon>Tylenchina</taxon>
        <taxon>Tylenchomorpha</taxon>
        <taxon>Sphaerularioidea</taxon>
        <taxon>Anguinidae</taxon>
        <taxon>Anguininae</taxon>
        <taxon>Ditylenchus</taxon>
    </lineage>
</organism>
<evidence type="ECO:0000256" key="1">
    <source>
        <dbReference type="SAM" id="SignalP"/>
    </source>
</evidence>
<keyword evidence="1" id="KW-0732">Signal</keyword>
<dbReference type="WBParaSite" id="jg2834">
    <property type="protein sequence ID" value="jg2834"/>
    <property type="gene ID" value="jg2834"/>
</dbReference>
<name>A0A915E6F8_9BILA</name>
<feature type="signal peptide" evidence="1">
    <location>
        <begin position="1"/>
        <end position="22"/>
    </location>
</feature>
<reference evidence="3" key="1">
    <citation type="submission" date="2022-11" db="UniProtKB">
        <authorList>
            <consortium name="WormBaseParasite"/>
        </authorList>
    </citation>
    <scope>IDENTIFICATION</scope>
</reference>
<dbReference type="Proteomes" id="UP000887574">
    <property type="component" value="Unplaced"/>
</dbReference>
<feature type="chain" id="PRO_5037915502" evidence="1">
    <location>
        <begin position="23"/>
        <end position="66"/>
    </location>
</feature>
<keyword evidence="2" id="KW-1185">Reference proteome</keyword>
<proteinExistence type="predicted"/>
<protein>
    <submittedName>
        <fullName evidence="3">Uncharacterized protein</fullName>
    </submittedName>
</protein>
<accession>A0A915E6F8</accession>
<evidence type="ECO:0000313" key="2">
    <source>
        <dbReference type="Proteomes" id="UP000887574"/>
    </source>
</evidence>
<sequence>MSKIAYFSIFIAFFIMQNSAGAFERCGFIGRKYRVCEPPNICIDGICRMVEIADISYKTCDPPCPC</sequence>
<evidence type="ECO:0000313" key="3">
    <source>
        <dbReference type="WBParaSite" id="jg2834"/>
    </source>
</evidence>
<dbReference type="AlphaFoldDB" id="A0A915E6F8"/>